<organism evidence="2 3">
    <name type="scientific">Meridianimaribacter flavus</name>
    <dbReference type="NCBI Taxonomy" id="571115"/>
    <lineage>
        <taxon>Bacteria</taxon>
        <taxon>Pseudomonadati</taxon>
        <taxon>Bacteroidota</taxon>
        <taxon>Flavobacteriia</taxon>
        <taxon>Flavobacteriales</taxon>
        <taxon>Flavobacteriaceae</taxon>
        <taxon>Meridianimaribacter</taxon>
    </lineage>
</organism>
<reference evidence="2 3" key="1">
    <citation type="submission" date="2019-03" db="EMBL/GenBank/DDBJ databases">
        <title>Genomic Encyclopedia of Type Strains, Phase III (KMG-III): the genomes of soil and plant-associated and newly described type strains.</title>
        <authorList>
            <person name="Whitman W."/>
        </authorList>
    </citation>
    <scope>NUCLEOTIDE SEQUENCE [LARGE SCALE GENOMIC DNA]</scope>
    <source>
        <strain evidence="2 3">CGMCC 1.10957</strain>
    </source>
</reference>
<evidence type="ECO:0000313" key="2">
    <source>
        <dbReference type="EMBL" id="TDY07583.1"/>
    </source>
</evidence>
<evidence type="ECO:0000313" key="3">
    <source>
        <dbReference type="Proteomes" id="UP000294930"/>
    </source>
</evidence>
<keyword evidence="1" id="KW-0732">Signal</keyword>
<keyword evidence="3" id="KW-1185">Reference proteome</keyword>
<protein>
    <recommendedName>
        <fullName evidence="4">Nuclear transport factor 2 family protein</fullName>
    </recommendedName>
</protein>
<dbReference type="EMBL" id="SOQZ01000007">
    <property type="protein sequence ID" value="TDY07583.1"/>
    <property type="molecule type" value="Genomic_DNA"/>
</dbReference>
<name>A0ABY2G1M6_9FLAO</name>
<gene>
    <name evidence="2" type="ORF">A8975_2644</name>
</gene>
<comment type="caution">
    <text evidence="2">The sequence shown here is derived from an EMBL/GenBank/DDBJ whole genome shotgun (WGS) entry which is preliminary data.</text>
</comment>
<evidence type="ECO:0000256" key="1">
    <source>
        <dbReference type="SAM" id="SignalP"/>
    </source>
</evidence>
<feature type="chain" id="PRO_5046839252" description="Nuclear transport factor 2 family protein" evidence="1">
    <location>
        <begin position="20"/>
        <end position="152"/>
    </location>
</feature>
<proteinExistence type="predicted"/>
<accession>A0ABY2G1M6</accession>
<sequence>MGKIILYSALLLLSNFGFSQSTINNKDLNSITQYYNSLQDNKQTSIHLQTLEQLMSWEFLRTETENLNNRNFITLEAVLINQWTQIEITNLELKIVSENKIIASGILSGRQPTECDYISTSFEHLWIKKSRTLNQITQHENSRYHRWFRIHR</sequence>
<evidence type="ECO:0008006" key="4">
    <source>
        <dbReference type="Google" id="ProtNLM"/>
    </source>
</evidence>
<dbReference type="Proteomes" id="UP000294930">
    <property type="component" value="Unassembled WGS sequence"/>
</dbReference>
<dbReference type="RefSeq" id="WP_134201032.1">
    <property type="nucleotide sequence ID" value="NZ_SOQZ01000007.1"/>
</dbReference>
<feature type="signal peptide" evidence="1">
    <location>
        <begin position="1"/>
        <end position="19"/>
    </location>
</feature>